<keyword evidence="6 12" id="KW-0547">Nucleotide-binding</keyword>
<keyword evidence="4" id="KW-0479">Metal-binding</keyword>
<keyword evidence="10 12" id="KW-0067">ATP-binding</keyword>
<dbReference type="Proteomes" id="UP000008312">
    <property type="component" value="Unassembled WGS sequence"/>
</dbReference>
<dbReference type="PROSITE" id="PS50081">
    <property type="entry name" value="ZF_DAG_PE_2"/>
    <property type="match status" value="1"/>
</dbReference>
<dbReference type="PANTHER" id="PTHR11255">
    <property type="entry name" value="DIACYLGLYCEROL KINASE"/>
    <property type="match status" value="1"/>
</dbReference>
<dbReference type="GO" id="GO:0007200">
    <property type="term" value="P:phospholipase C-activating G protein-coupled receptor signaling pathway"/>
    <property type="evidence" value="ECO:0007669"/>
    <property type="project" value="InterPro"/>
</dbReference>
<keyword evidence="7" id="KW-0863">Zinc-finger</keyword>
<sequence>MLSNFFLTIWLDGNIDIGTTCCICHEEITSFVNLTGKRCVWCQRVVHDECASQLDEFCDFGKFKNYIISPSFVRSFYSKPSSPESPIPEKIPFVPTSPPANASRTLVRSMSDHSSSTSSFFSTSSASIFDPSTEDELRFRKSRGSFDDDSVGGSPPPSLTEYKPREVSCQFEAEDKKEEAQRTRKFSWQSVFTEMKWELPAKNHFYESKKSTILKPRSLRSPELNRYFERGKTADRRKWILNIPCNETPILVFINSRSGGQYGSHLLPQFRRVLHPIQVVDLQEKNPHEALRNFVELENLRILVCGGDISMEGSVGWVLNMIEKYKWKRMPAVAILPLGTGNDLSRSLNWGSGFVVLVEREFDVGWAVDGEDFEASVDGAMWDWWNDWMSSDFNRNFNCYFSIGSDAAIALRFHTMRERNPSLFNSQLGNKVWYAAVGGGETLNPSYPKLSESIELLVDGVKCELHDAISVTCLNIPYYAGGSLPLGVSEDYFSSSDGILEVIGFRNILHCATTLAGLSKAFMIGRGRHIQFKLKEKCPIQIDGEPWMQKAATLDILYRGQVPMLTQPASKVEEAVGVMMESLEWAKAMKVINEEQYQQILSKYQEELRRRKY</sequence>
<dbReference type="Gene3D" id="3.40.50.10330">
    <property type="entry name" value="Probable inorganic polyphosphate/atp-NAD kinase, domain 1"/>
    <property type="match status" value="1"/>
</dbReference>
<dbReference type="GO" id="GO:0005524">
    <property type="term" value="F:ATP binding"/>
    <property type="evidence" value="ECO:0007669"/>
    <property type="project" value="UniProtKB-KW"/>
</dbReference>
<dbReference type="SUPFAM" id="SSF57889">
    <property type="entry name" value="Cysteine-rich domain"/>
    <property type="match status" value="1"/>
</dbReference>
<comment type="similarity">
    <text evidence="2 12">Belongs to the eukaryotic diacylglycerol kinase family.</text>
</comment>
<evidence type="ECO:0000313" key="16">
    <source>
        <dbReference type="EMBL" id="CBK22799.2"/>
    </source>
</evidence>
<proteinExistence type="inferred from homology"/>
<dbReference type="RefSeq" id="XP_012896847.1">
    <property type="nucleotide sequence ID" value="XM_013041393.1"/>
</dbReference>
<evidence type="ECO:0000256" key="12">
    <source>
        <dbReference type="RuleBase" id="RU361128"/>
    </source>
</evidence>
<keyword evidence="5" id="KW-0677">Repeat</keyword>
<dbReference type="InterPro" id="IPR016064">
    <property type="entry name" value="NAD/diacylglycerol_kinase_sf"/>
</dbReference>
<dbReference type="SMART" id="SM00046">
    <property type="entry name" value="DAGKc"/>
    <property type="match status" value="1"/>
</dbReference>
<accession>D8M410</accession>
<keyword evidence="9" id="KW-0862">Zinc</keyword>
<dbReference type="SMART" id="SM00045">
    <property type="entry name" value="DAGKa"/>
    <property type="match status" value="1"/>
</dbReference>
<dbReference type="EMBL" id="FN668651">
    <property type="protein sequence ID" value="CBK22799.2"/>
    <property type="molecule type" value="Genomic_DNA"/>
</dbReference>
<name>D8M410_BLAHO</name>
<dbReference type="Pfam" id="PF00609">
    <property type="entry name" value="DAGK_acc"/>
    <property type="match status" value="1"/>
</dbReference>
<evidence type="ECO:0000256" key="4">
    <source>
        <dbReference type="ARBA" id="ARBA00022723"/>
    </source>
</evidence>
<protein>
    <recommendedName>
        <fullName evidence="12">Diacylglycerol kinase</fullName>
        <shortName evidence="12">DAG kinase</shortName>
        <ecNumber evidence="12">2.7.1.107</ecNumber>
    </recommendedName>
</protein>
<evidence type="ECO:0000256" key="8">
    <source>
        <dbReference type="ARBA" id="ARBA00022777"/>
    </source>
</evidence>
<evidence type="ECO:0000256" key="6">
    <source>
        <dbReference type="ARBA" id="ARBA00022741"/>
    </source>
</evidence>
<evidence type="ECO:0000313" key="17">
    <source>
        <dbReference type="Proteomes" id="UP000008312"/>
    </source>
</evidence>
<evidence type="ECO:0000256" key="13">
    <source>
        <dbReference type="SAM" id="MobiDB-lite"/>
    </source>
</evidence>
<dbReference type="Gene3D" id="2.60.200.40">
    <property type="match status" value="1"/>
</dbReference>
<dbReference type="Pfam" id="PF00781">
    <property type="entry name" value="DAGK_cat"/>
    <property type="match status" value="1"/>
</dbReference>
<organism evidence="16">
    <name type="scientific">Blastocystis hominis</name>
    <dbReference type="NCBI Taxonomy" id="12968"/>
    <lineage>
        <taxon>Eukaryota</taxon>
        <taxon>Sar</taxon>
        <taxon>Stramenopiles</taxon>
        <taxon>Bigyra</taxon>
        <taxon>Opalozoa</taxon>
        <taxon>Opalinata</taxon>
        <taxon>Blastocystidae</taxon>
        <taxon>Blastocystis</taxon>
    </lineage>
</organism>
<dbReference type="GO" id="GO:0016020">
    <property type="term" value="C:membrane"/>
    <property type="evidence" value="ECO:0007669"/>
    <property type="project" value="UniProtKB-SubCell"/>
</dbReference>
<dbReference type="Pfam" id="PF00130">
    <property type="entry name" value="C1_1"/>
    <property type="match status" value="1"/>
</dbReference>
<dbReference type="Gene3D" id="3.30.60.20">
    <property type="match status" value="1"/>
</dbReference>
<evidence type="ECO:0000256" key="7">
    <source>
        <dbReference type="ARBA" id="ARBA00022771"/>
    </source>
</evidence>
<dbReference type="OrthoDB" id="242257at2759"/>
<gene>
    <name evidence="16" type="ORF">GSBLH_T00002390001</name>
</gene>
<evidence type="ECO:0000259" key="15">
    <source>
        <dbReference type="PROSITE" id="PS50146"/>
    </source>
</evidence>
<keyword evidence="8 12" id="KW-0418">Kinase</keyword>
<dbReference type="InterPro" id="IPR001206">
    <property type="entry name" value="Diacylglycerol_kinase_cat_dom"/>
</dbReference>
<dbReference type="SUPFAM" id="SSF111331">
    <property type="entry name" value="NAD kinase/diacylglycerol kinase-like"/>
    <property type="match status" value="1"/>
</dbReference>
<evidence type="ECO:0000256" key="1">
    <source>
        <dbReference type="ARBA" id="ARBA00004370"/>
    </source>
</evidence>
<dbReference type="InterPro" id="IPR046349">
    <property type="entry name" value="C1-like_sf"/>
</dbReference>
<dbReference type="InterPro" id="IPR000756">
    <property type="entry name" value="Diacylglycerol_kin_accessory"/>
</dbReference>
<dbReference type="GO" id="GO:0004143">
    <property type="term" value="F:ATP-dependent diacylglycerol kinase activity"/>
    <property type="evidence" value="ECO:0007669"/>
    <property type="project" value="UniProtKB-EC"/>
</dbReference>
<comment type="catalytic activity">
    <reaction evidence="12">
        <text>a 1,2-diacyl-sn-glycerol + ATP = a 1,2-diacyl-sn-glycero-3-phosphate + ADP + H(+)</text>
        <dbReference type="Rhea" id="RHEA:10272"/>
        <dbReference type="ChEBI" id="CHEBI:15378"/>
        <dbReference type="ChEBI" id="CHEBI:17815"/>
        <dbReference type="ChEBI" id="CHEBI:30616"/>
        <dbReference type="ChEBI" id="CHEBI:58608"/>
        <dbReference type="ChEBI" id="CHEBI:456216"/>
        <dbReference type="EC" id="2.7.1.107"/>
    </reaction>
</comment>
<feature type="domain" description="DAGKc" evidence="15">
    <location>
        <begin position="245"/>
        <end position="386"/>
    </location>
</feature>
<dbReference type="InterPro" id="IPR037607">
    <property type="entry name" value="DGK"/>
</dbReference>
<reference evidence="16" key="1">
    <citation type="submission" date="2010-02" db="EMBL/GenBank/DDBJ databases">
        <title>Sequencing and annotation of the Blastocystis hominis genome.</title>
        <authorList>
            <person name="Wincker P."/>
        </authorList>
    </citation>
    <scope>NUCLEOTIDE SEQUENCE</scope>
    <source>
        <strain evidence="16">Singapore isolate B</strain>
    </source>
</reference>
<evidence type="ECO:0000259" key="14">
    <source>
        <dbReference type="PROSITE" id="PS50081"/>
    </source>
</evidence>
<evidence type="ECO:0000256" key="9">
    <source>
        <dbReference type="ARBA" id="ARBA00022833"/>
    </source>
</evidence>
<dbReference type="EC" id="2.7.1.107" evidence="12"/>
<dbReference type="PANTHER" id="PTHR11255:SF54">
    <property type="entry name" value="DIACYLGLYCEROL KINASE THETA"/>
    <property type="match status" value="1"/>
</dbReference>
<feature type="domain" description="Phorbol-ester/DAG-type" evidence="14">
    <location>
        <begin position="3"/>
        <end position="58"/>
    </location>
</feature>
<comment type="subcellular location">
    <subcellularLocation>
        <location evidence="1">Membrane</location>
    </subcellularLocation>
</comment>
<dbReference type="InterPro" id="IPR002219">
    <property type="entry name" value="PKC_DAG/PE"/>
</dbReference>
<evidence type="ECO:0000256" key="11">
    <source>
        <dbReference type="ARBA" id="ARBA00023136"/>
    </source>
</evidence>
<keyword evidence="11" id="KW-0472">Membrane</keyword>
<evidence type="ECO:0000256" key="3">
    <source>
        <dbReference type="ARBA" id="ARBA00022679"/>
    </source>
</evidence>
<dbReference type="GO" id="GO:0008270">
    <property type="term" value="F:zinc ion binding"/>
    <property type="evidence" value="ECO:0007669"/>
    <property type="project" value="UniProtKB-KW"/>
</dbReference>
<dbReference type="InterPro" id="IPR017438">
    <property type="entry name" value="ATP-NAD_kinase_N"/>
</dbReference>
<dbReference type="SMART" id="SM00109">
    <property type="entry name" value="C1"/>
    <property type="match status" value="1"/>
</dbReference>
<evidence type="ECO:0000256" key="2">
    <source>
        <dbReference type="ARBA" id="ARBA00009280"/>
    </source>
</evidence>
<dbReference type="PROSITE" id="PS50146">
    <property type="entry name" value="DAGK"/>
    <property type="match status" value="1"/>
</dbReference>
<dbReference type="GeneID" id="24919562"/>
<dbReference type="AlphaFoldDB" id="D8M410"/>
<keyword evidence="17" id="KW-1185">Reference proteome</keyword>
<feature type="region of interest" description="Disordered" evidence="13">
    <location>
        <begin position="143"/>
        <end position="162"/>
    </location>
</feature>
<dbReference type="InParanoid" id="D8M410"/>
<keyword evidence="3 12" id="KW-0808">Transferase</keyword>
<dbReference type="CDD" id="cd20805">
    <property type="entry name" value="C1_DGK_rpt2"/>
    <property type="match status" value="1"/>
</dbReference>
<evidence type="ECO:0000256" key="10">
    <source>
        <dbReference type="ARBA" id="ARBA00022840"/>
    </source>
</evidence>
<evidence type="ECO:0000256" key="5">
    <source>
        <dbReference type="ARBA" id="ARBA00022737"/>
    </source>
</evidence>